<keyword evidence="4" id="KW-0904">Protein phosphatase</keyword>
<keyword evidence="5" id="KW-0464">Manganese</keyword>
<proteinExistence type="inferred from homology"/>
<protein>
    <recommendedName>
        <fullName evidence="8">Serine/threonine-protein phosphatase</fullName>
        <ecNumber evidence="8">3.1.3.16</ecNumber>
    </recommendedName>
</protein>
<dbReference type="Gene3D" id="3.60.21.10">
    <property type="match status" value="1"/>
</dbReference>
<comment type="caution">
    <text evidence="10">The sequence shown here is derived from an EMBL/GenBank/DDBJ whole genome shotgun (WGS) entry which is preliminary data.</text>
</comment>
<dbReference type="SUPFAM" id="SSF56300">
    <property type="entry name" value="Metallo-dependent phosphatases"/>
    <property type="match status" value="1"/>
</dbReference>
<name>A0ABR2K5K5_9EUKA</name>
<comment type="similarity">
    <text evidence="8">Belongs to the PPP phosphatase family.</text>
</comment>
<evidence type="ECO:0000256" key="6">
    <source>
        <dbReference type="ARBA" id="ARBA00047761"/>
    </source>
</evidence>
<evidence type="ECO:0000256" key="5">
    <source>
        <dbReference type="ARBA" id="ARBA00023211"/>
    </source>
</evidence>
<evidence type="ECO:0000256" key="1">
    <source>
        <dbReference type="ARBA" id="ARBA00001936"/>
    </source>
</evidence>
<comment type="cofactor">
    <cofactor evidence="1">
        <name>Mn(2+)</name>
        <dbReference type="ChEBI" id="CHEBI:29035"/>
    </cofactor>
</comment>
<keyword evidence="2" id="KW-0479">Metal-binding</keyword>
<dbReference type="EC" id="3.1.3.16" evidence="8"/>
<evidence type="ECO:0000313" key="10">
    <source>
        <dbReference type="EMBL" id="KAK8885782.1"/>
    </source>
</evidence>
<comment type="catalytic activity">
    <reaction evidence="6">
        <text>O-phospho-L-seryl-[protein] + H2O = L-seryl-[protein] + phosphate</text>
        <dbReference type="Rhea" id="RHEA:20629"/>
        <dbReference type="Rhea" id="RHEA-COMP:9863"/>
        <dbReference type="Rhea" id="RHEA-COMP:11604"/>
        <dbReference type="ChEBI" id="CHEBI:15377"/>
        <dbReference type="ChEBI" id="CHEBI:29999"/>
        <dbReference type="ChEBI" id="CHEBI:43474"/>
        <dbReference type="ChEBI" id="CHEBI:83421"/>
        <dbReference type="EC" id="3.1.3.16"/>
    </reaction>
</comment>
<dbReference type="InterPro" id="IPR050341">
    <property type="entry name" value="PP1_catalytic_subunit"/>
</dbReference>
<evidence type="ECO:0000256" key="8">
    <source>
        <dbReference type="RuleBase" id="RU004273"/>
    </source>
</evidence>
<dbReference type="EMBL" id="JAPFFF010000007">
    <property type="protein sequence ID" value="KAK8885782.1"/>
    <property type="molecule type" value="Genomic_DNA"/>
</dbReference>
<evidence type="ECO:0000259" key="9">
    <source>
        <dbReference type="PROSITE" id="PS00125"/>
    </source>
</evidence>
<dbReference type="PRINTS" id="PR00114">
    <property type="entry name" value="STPHPHTASE"/>
</dbReference>
<evidence type="ECO:0000313" key="11">
    <source>
        <dbReference type="Proteomes" id="UP001470230"/>
    </source>
</evidence>
<feature type="domain" description="Serine/threonine specific protein phosphatases" evidence="9">
    <location>
        <begin position="110"/>
        <end position="115"/>
    </location>
</feature>
<dbReference type="InterPro" id="IPR004843">
    <property type="entry name" value="Calcineurin-like_PHP"/>
</dbReference>
<dbReference type="PANTHER" id="PTHR11668">
    <property type="entry name" value="SERINE/THREONINE PROTEIN PHOSPHATASE"/>
    <property type="match status" value="1"/>
</dbReference>
<evidence type="ECO:0000256" key="3">
    <source>
        <dbReference type="ARBA" id="ARBA00022801"/>
    </source>
</evidence>
<evidence type="ECO:0000256" key="7">
    <source>
        <dbReference type="ARBA" id="ARBA00048336"/>
    </source>
</evidence>
<keyword evidence="3 8" id="KW-0378">Hydrolase</keyword>
<dbReference type="InterPro" id="IPR006186">
    <property type="entry name" value="Ser/Thr-sp_prot-phosphatase"/>
</dbReference>
<keyword evidence="11" id="KW-1185">Reference proteome</keyword>
<comment type="catalytic activity">
    <reaction evidence="7 8">
        <text>O-phospho-L-threonyl-[protein] + H2O = L-threonyl-[protein] + phosphate</text>
        <dbReference type="Rhea" id="RHEA:47004"/>
        <dbReference type="Rhea" id="RHEA-COMP:11060"/>
        <dbReference type="Rhea" id="RHEA-COMP:11605"/>
        <dbReference type="ChEBI" id="CHEBI:15377"/>
        <dbReference type="ChEBI" id="CHEBI:30013"/>
        <dbReference type="ChEBI" id="CHEBI:43474"/>
        <dbReference type="ChEBI" id="CHEBI:61977"/>
        <dbReference type="EC" id="3.1.3.16"/>
    </reaction>
</comment>
<dbReference type="SMART" id="SM00156">
    <property type="entry name" value="PP2Ac"/>
    <property type="match status" value="1"/>
</dbReference>
<dbReference type="PANTHER" id="PTHR11668:SF300">
    <property type="entry name" value="SERINE_THREONINE-PROTEIN PHOSPHATASE"/>
    <property type="match status" value="1"/>
</dbReference>
<dbReference type="Pfam" id="PF00149">
    <property type="entry name" value="Metallophos"/>
    <property type="match status" value="1"/>
</dbReference>
<accession>A0ABR2K5K5</accession>
<evidence type="ECO:0000256" key="4">
    <source>
        <dbReference type="ARBA" id="ARBA00022912"/>
    </source>
</evidence>
<dbReference type="Proteomes" id="UP001470230">
    <property type="component" value="Unassembled WGS sequence"/>
</dbReference>
<gene>
    <name evidence="10" type="ORF">M9Y10_041236</name>
</gene>
<dbReference type="InterPro" id="IPR029052">
    <property type="entry name" value="Metallo-depent_PP-like"/>
</dbReference>
<organism evidence="10 11">
    <name type="scientific">Tritrichomonas musculus</name>
    <dbReference type="NCBI Taxonomy" id="1915356"/>
    <lineage>
        <taxon>Eukaryota</taxon>
        <taxon>Metamonada</taxon>
        <taxon>Parabasalia</taxon>
        <taxon>Tritrichomonadida</taxon>
        <taxon>Tritrichomonadidae</taxon>
        <taxon>Tritrichomonas</taxon>
    </lineage>
</organism>
<reference evidence="10 11" key="1">
    <citation type="submission" date="2024-04" db="EMBL/GenBank/DDBJ databases">
        <title>Tritrichomonas musculus Genome.</title>
        <authorList>
            <person name="Alves-Ferreira E."/>
            <person name="Grigg M."/>
            <person name="Lorenzi H."/>
            <person name="Galac M."/>
        </authorList>
    </citation>
    <scope>NUCLEOTIDE SEQUENCE [LARGE SCALE GENOMIC DNA]</scope>
    <source>
        <strain evidence="10 11">EAF2021</strain>
    </source>
</reference>
<evidence type="ECO:0000256" key="2">
    <source>
        <dbReference type="ARBA" id="ARBA00022723"/>
    </source>
</evidence>
<sequence length="296" mass="33641">MDKSHAQQIIRQIYNNELISMEDIKWVCSQSTQLFLDEPTVLDISSPVTVVGDVHGQIDAVLHIFDEFGSPKKNRYVFLGDYVDRGPKSVYTLIFLLACKIKLGKDFHMIRGNHEDIKVSKQYQFRDEVINTYHNPDLMNDFDAVFNSLPLGVLINNTILCIHGGLGPAVRTVDSIREIKRPYVLTDQDAMYDIVWADPQKDIEDWGNGRRSTSCSFGLTPLLEFFERSNTTGMIRGHECVPEGYLYSFGPEVNFVTLFSAPNYGNMNNKAAVLFIDEDGKYTFKNFGPLLTENES</sequence>
<dbReference type="PROSITE" id="PS00125">
    <property type="entry name" value="SER_THR_PHOSPHATASE"/>
    <property type="match status" value="1"/>
</dbReference>